<dbReference type="Proteomes" id="UP001460072">
    <property type="component" value="Unassembled WGS sequence"/>
</dbReference>
<dbReference type="Gene3D" id="3.40.50.2000">
    <property type="entry name" value="Glycogen Phosphorylase B"/>
    <property type="match status" value="2"/>
</dbReference>
<comment type="caution">
    <text evidence="3">The sequence shown here is derived from an EMBL/GenBank/DDBJ whole genome shotgun (WGS) entry which is preliminary data.</text>
</comment>
<dbReference type="CDD" id="cd03789">
    <property type="entry name" value="GT9_LPS_heptosyltransferase"/>
    <property type="match status" value="1"/>
</dbReference>
<sequence>MDFLKNINIFRRNLTIKITQNIGNSKTAKNKYKSIDRNAVKRVLISRPNHRLGNMLLITPMVQEVKNIFPNCTIDLFVKGTVANVVFENYEYVNEVISLPKKHFKQLGQYLSSWFSLKRKKYDLAVNCIEYSSSGRISTQLANAENKFFGAELHESTINSSKEDLHHIAKNTIYGLRNYLSKCNVQFDSFEIPNLDIKLSPEEVSQGKNSIDNLVEKNKKTIAIFTYATGNKCYSTEWWCTFYESLKNTFPNHNIIEILPVENISMINFQAPSFYSKDIREIASVIANTECFIGADSGMMHLASASLTKTIGLFAFTNIATYKPYGNGSFAIDTNVNSIEDCVATVAKSLTV</sequence>
<name>A0ABU9N2K6_9FLAO</name>
<dbReference type="InterPro" id="IPR051199">
    <property type="entry name" value="LPS_LOS_Heptosyltrfase"/>
</dbReference>
<keyword evidence="4" id="KW-1185">Reference proteome</keyword>
<dbReference type="PANTHER" id="PTHR30160:SF7">
    <property type="entry name" value="ADP-HEPTOSE--LPS HEPTOSYLTRANSFERASE 2"/>
    <property type="match status" value="1"/>
</dbReference>
<evidence type="ECO:0000313" key="4">
    <source>
        <dbReference type="Proteomes" id="UP001460072"/>
    </source>
</evidence>
<dbReference type="InterPro" id="IPR002201">
    <property type="entry name" value="Glyco_trans_9"/>
</dbReference>
<proteinExistence type="predicted"/>
<organism evidence="3 4">
    <name type="scientific">Flavobacterium aureirubrum</name>
    <dbReference type="NCBI Taxonomy" id="3133147"/>
    <lineage>
        <taxon>Bacteria</taxon>
        <taxon>Pseudomonadati</taxon>
        <taxon>Bacteroidota</taxon>
        <taxon>Flavobacteriia</taxon>
        <taxon>Flavobacteriales</taxon>
        <taxon>Flavobacteriaceae</taxon>
        <taxon>Flavobacterium</taxon>
    </lineage>
</organism>
<accession>A0ABU9N2K6</accession>
<dbReference type="GO" id="GO:0016757">
    <property type="term" value="F:glycosyltransferase activity"/>
    <property type="evidence" value="ECO:0007669"/>
    <property type="project" value="UniProtKB-KW"/>
</dbReference>
<keyword evidence="1 3" id="KW-0328">Glycosyltransferase</keyword>
<dbReference type="Pfam" id="PF01075">
    <property type="entry name" value="Glyco_transf_9"/>
    <property type="match status" value="1"/>
</dbReference>
<dbReference type="PANTHER" id="PTHR30160">
    <property type="entry name" value="TETRAACYLDISACCHARIDE 4'-KINASE-RELATED"/>
    <property type="match status" value="1"/>
</dbReference>
<dbReference type="EC" id="2.4.-.-" evidence="3"/>
<gene>
    <name evidence="3" type="ORF">WFZ85_00420</name>
</gene>
<protein>
    <submittedName>
        <fullName evidence="3">Glycosyltransferase family 9 protein</fullName>
        <ecNumber evidence="3">2.4.-.-</ecNumber>
    </submittedName>
</protein>
<dbReference type="SUPFAM" id="SSF53756">
    <property type="entry name" value="UDP-Glycosyltransferase/glycogen phosphorylase"/>
    <property type="match status" value="1"/>
</dbReference>
<evidence type="ECO:0000256" key="2">
    <source>
        <dbReference type="ARBA" id="ARBA00022679"/>
    </source>
</evidence>
<evidence type="ECO:0000313" key="3">
    <source>
        <dbReference type="EMBL" id="MEM0541069.1"/>
    </source>
</evidence>
<keyword evidence="2 3" id="KW-0808">Transferase</keyword>
<dbReference type="EMBL" id="JBCGDO010000001">
    <property type="protein sequence ID" value="MEM0541069.1"/>
    <property type="molecule type" value="Genomic_DNA"/>
</dbReference>
<reference evidence="3 4" key="1">
    <citation type="submission" date="2024-03" db="EMBL/GenBank/DDBJ databases">
        <title>Two novel species of the genus Flavobacterium exhibiting potentially degradation of complex polysaccharides.</title>
        <authorList>
            <person name="Lian X."/>
        </authorList>
    </citation>
    <scope>NUCLEOTIDE SEQUENCE [LARGE SCALE GENOMIC DNA]</scope>
    <source>
        <strain evidence="4">j3</strain>
    </source>
</reference>
<evidence type="ECO:0000256" key="1">
    <source>
        <dbReference type="ARBA" id="ARBA00022676"/>
    </source>
</evidence>
<dbReference type="RefSeq" id="WP_342694311.1">
    <property type="nucleotide sequence ID" value="NZ_JBCGDO010000001.1"/>
</dbReference>